<dbReference type="Proteomes" id="UP000299102">
    <property type="component" value="Unassembled WGS sequence"/>
</dbReference>
<evidence type="ECO:0000313" key="1">
    <source>
        <dbReference type="EMBL" id="GBP30326.1"/>
    </source>
</evidence>
<proteinExistence type="predicted"/>
<accession>A0A4C1UWD3</accession>
<sequence>MNRQTFARDNRLKPLRKLEISICITAGEIWFGHARAQHARMTFPWSYQFVAGLSGTNNTSEAERSRVTEEGVGHCNSHSLEEMQKQKLLLHVRIL</sequence>
<name>A0A4C1UWD3_EUMVA</name>
<reference evidence="1 2" key="1">
    <citation type="journal article" date="2019" name="Commun. Biol.">
        <title>The bagworm genome reveals a unique fibroin gene that provides high tensile strength.</title>
        <authorList>
            <person name="Kono N."/>
            <person name="Nakamura H."/>
            <person name="Ohtoshi R."/>
            <person name="Tomita M."/>
            <person name="Numata K."/>
            <person name="Arakawa K."/>
        </authorList>
    </citation>
    <scope>NUCLEOTIDE SEQUENCE [LARGE SCALE GENOMIC DNA]</scope>
</reference>
<organism evidence="1 2">
    <name type="scientific">Eumeta variegata</name>
    <name type="common">Bagworm moth</name>
    <name type="synonym">Eumeta japonica</name>
    <dbReference type="NCBI Taxonomy" id="151549"/>
    <lineage>
        <taxon>Eukaryota</taxon>
        <taxon>Metazoa</taxon>
        <taxon>Ecdysozoa</taxon>
        <taxon>Arthropoda</taxon>
        <taxon>Hexapoda</taxon>
        <taxon>Insecta</taxon>
        <taxon>Pterygota</taxon>
        <taxon>Neoptera</taxon>
        <taxon>Endopterygota</taxon>
        <taxon>Lepidoptera</taxon>
        <taxon>Glossata</taxon>
        <taxon>Ditrysia</taxon>
        <taxon>Tineoidea</taxon>
        <taxon>Psychidae</taxon>
        <taxon>Oiketicinae</taxon>
        <taxon>Eumeta</taxon>
    </lineage>
</organism>
<evidence type="ECO:0000313" key="2">
    <source>
        <dbReference type="Proteomes" id="UP000299102"/>
    </source>
</evidence>
<keyword evidence="2" id="KW-1185">Reference proteome</keyword>
<dbReference type="EMBL" id="BGZK01000231">
    <property type="protein sequence ID" value="GBP30326.1"/>
    <property type="molecule type" value="Genomic_DNA"/>
</dbReference>
<gene>
    <name evidence="1" type="ORF">EVAR_27940_1</name>
</gene>
<dbReference type="AlphaFoldDB" id="A0A4C1UWD3"/>
<protein>
    <submittedName>
        <fullName evidence="1">Uncharacterized protein</fullName>
    </submittedName>
</protein>
<comment type="caution">
    <text evidence="1">The sequence shown here is derived from an EMBL/GenBank/DDBJ whole genome shotgun (WGS) entry which is preliminary data.</text>
</comment>